<dbReference type="GO" id="GO:0005737">
    <property type="term" value="C:cytoplasm"/>
    <property type="evidence" value="ECO:0007669"/>
    <property type="project" value="TreeGrafter"/>
</dbReference>
<sequence length="305" mass="32909">MDYAFHTVDVFTPTPFSGAQITVFPQAEGLSARQMQVIAREINHPETVFVLPGKSTVSAELKVFSPLSERAVGSHSVVAAARALVHSKTLATSKENSTIQFSQGNKVFDVVLAQHEGRLITQLSMSVSAQVDRYVPDTKELQAALGLGAHDIETLKAKTLFVSCDSSYLIVPLRSLDAVYRARFNLEAWSRSSAGSAPVNEVLVYCSETESLQTDFHLRILGAHIAQDESPPVGAAIPAFVASLCETRGLADGTHAFWLERGRKAQRQSVLKVEFVKKATAAMVVRVGGDAVLVASGTMRAPENE</sequence>
<evidence type="ECO:0000313" key="3">
    <source>
        <dbReference type="EMBL" id="AMO68256.1"/>
    </source>
</evidence>
<evidence type="ECO:0000256" key="1">
    <source>
        <dbReference type="ARBA" id="ARBA00008270"/>
    </source>
</evidence>
<dbReference type="SUPFAM" id="SSF54506">
    <property type="entry name" value="Diaminopimelate epimerase-like"/>
    <property type="match status" value="1"/>
</dbReference>
<dbReference type="STRING" id="1470434.AZF00_08055"/>
<dbReference type="PANTHER" id="PTHR13774">
    <property type="entry name" value="PHENAZINE BIOSYNTHESIS PROTEIN"/>
    <property type="match status" value="1"/>
</dbReference>
<evidence type="ECO:0000313" key="4">
    <source>
        <dbReference type="Proteomes" id="UP000074119"/>
    </source>
</evidence>
<feature type="active site" evidence="2">
    <location>
        <position position="46"/>
    </location>
</feature>
<dbReference type="PANTHER" id="PTHR13774:SF32">
    <property type="entry name" value="ANTISENSE-ENHANCING SEQUENCE 1"/>
    <property type="match status" value="1"/>
</dbReference>
<organism evidence="3 4">
    <name type="scientific">Zhongshania aliphaticivorans</name>
    <dbReference type="NCBI Taxonomy" id="1470434"/>
    <lineage>
        <taxon>Bacteria</taxon>
        <taxon>Pseudomonadati</taxon>
        <taxon>Pseudomonadota</taxon>
        <taxon>Gammaproteobacteria</taxon>
        <taxon>Cellvibrionales</taxon>
        <taxon>Spongiibacteraceae</taxon>
        <taxon>Zhongshania</taxon>
    </lineage>
</organism>
<dbReference type="GO" id="GO:0016853">
    <property type="term" value="F:isomerase activity"/>
    <property type="evidence" value="ECO:0007669"/>
    <property type="project" value="TreeGrafter"/>
</dbReference>
<dbReference type="InterPro" id="IPR003719">
    <property type="entry name" value="Phenazine_PhzF-like"/>
</dbReference>
<dbReference type="Pfam" id="PF02567">
    <property type="entry name" value="PhzC-PhzF"/>
    <property type="match status" value="1"/>
</dbReference>
<name>A0A127M520_9GAMM</name>
<accession>A0A127M520</accession>
<dbReference type="NCBIfam" id="TIGR00654">
    <property type="entry name" value="PhzF_family"/>
    <property type="match status" value="1"/>
</dbReference>
<evidence type="ECO:0008006" key="5">
    <source>
        <dbReference type="Google" id="ProtNLM"/>
    </source>
</evidence>
<protein>
    <recommendedName>
        <fullName evidence="5">Isomerase YddE</fullName>
    </recommendedName>
</protein>
<dbReference type="PIRSF" id="PIRSF016184">
    <property type="entry name" value="PhzC_PhzF"/>
    <property type="match status" value="1"/>
</dbReference>
<dbReference type="Gene3D" id="3.10.310.10">
    <property type="entry name" value="Diaminopimelate Epimerase, Chain A, domain 1"/>
    <property type="match status" value="2"/>
</dbReference>
<evidence type="ECO:0000256" key="2">
    <source>
        <dbReference type="PIRSR" id="PIRSR016184-1"/>
    </source>
</evidence>
<gene>
    <name evidence="3" type="ORF">AZF00_08055</name>
</gene>
<dbReference type="RefSeq" id="WP_008247722.1">
    <property type="nucleotide sequence ID" value="NZ_CP014544.1"/>
</dbReference>
<dbReference type="Proteomes" id="UP000074119">
    <property type="component" value="Chromosome"/>
</dbReference>
<reference evidence="3 4" key="1">
    <citation type="submission" date="2015-12" db="EMBL/GenBank/DDBJ databases">
        <authorList>
            <person name="Shamseldin A."/>
            <person name="Moawad H."/>
            <person name="Abd El-Rahim W.M."/>
            <person name="Sadowsky M.J."/>
        </authorList>
    </citation>
    <scope>NUCLEOTIDE SEQUENCE [LARGE SCALE GENOMIC DNA]</scope>
    <source>
        <strain evidence="3 4">SM2</strain>
    </source>
</reference>
<comment type="similarity">
    <text evidence="1">Belongs to the PhzF family.</text>
</comment>
<dbReference type="EMBL" id="CP014544">
    <property type="protein sequence ID" value="AMO68256.1"/>
    <property type="molecule type" value="Genomic_DNA"/>
</dbReference>
<dbReference type="KEGG" id="zal:AZF00_08055"/>
<proteinExistence type="inferred from homology"/>
<dbReference type="AlphaFoldDB" id="A0A127M520"/>